<dbReference type="PANTHER" id="PTHR10183">
    <property type="entry name" value="CALPAIN"/>
    <property type="match status" value="1"/>
</dbReference>
<dbReference type="CDD" id="cd00044">
    <property type="entry name" value="CysPc"/>
    <property type="match status" value="1"/>
</dbReference>
<keyword evidence="10" id="KW-1185">Reference proteome</keyword>
<dbReference type="AlphaFoldDB" id="A0A8J2JRJ3"/>
<feature type="domain" description="Calpain catalytic" evidence="7">
    <location>
        <begin position="213"/>
        <end position="512"/>
    </location>
</feature>
<protein>
    <recommendedName>
        <fullName evidence="11">Calpain-A</fullName>
    </recommendedName>
</protein>
<feature type="active site" evidence="5 6">
    <location>
        <position position="452"/>
    </location>
</feature>
<evidence type="ECO:0000259" key="7">
    <source>
        <dbReference type="PROSITE" id="PS50203"/>
    </source>
</evidence>
<keyword evidence="3 6" id="KW-0378">Hydrolase</keyword>
<dbReference type="GO" id="GO:0006508">
    <property type="term" value="P:proteolysis"/>
    <property type="evidence" value="ECO:0007669"/>
    <property type="project" value="UniProtKB-KW"/>
</dbReference>
<dbReference type="SMART" id="SM00054">
    <property type="entry name" value="EFh"/>
    <property type="match status" value="2"/>
</dbReference>
<evidence type="ECO:0000259" key="8">
    <source>
        <dbReference type="PROSITE" id="PS50222"/>
    </source>
</evidence>
<evidence type="ECO:0008006" key="11">
    <source>
        <dbReference type="Google" id="ProtNLM"/>
    </source>
</evidence>
<feature type="active site" evidence="5 6">
    <location>
        <position position="424"/>
    </location>
</feature>
<dbReference type="InterPro" id="IPR000169">
    <property type="entry name" value="Pept_cys_AS"/>
</dbReference>
<evidence type="ECO:0000256" key="4">
    <source>
        <dbReference type="ARBA" id="ARBA00022807"/>
    </source>
</evidence>
<dbReference type="PANTHER" id="PTHR10183:SF433">
    <property type="entry name" value="CALPAIN-A-RELATED"/>
    <property type="match status" value="1"/>
</dbReference>
<feature type="domain" description="EF-hand" evidence="8">
    <location>
        <begin position="803"/>
        <end position="838"/>
    </location>
</feature>
<evidence type="ECO:0000256" key="5">
    <source>
        <dbReference type="PIRSR" id="PIRSR622684-1"/>
    </source>
</evidence>
<dbReference type="InterPro" id="IPR033883">
    <property type="entry name" value="C2_III"/>
</dbReference>
<comment type="similarity">
    <text evidence="1">Belongs to the peptidase C2 family.</text>
</comment>
<dbReference type="FunFam" id="3.90.70.10:FF:000001">
    <property type="entry name" value="Calpain-1 catalytic subunit"/>
    <property type="match status" value="1"/>
</dbReference>
<sequence length="902" mass="102344">MRYGHPSTVNLPIRRRRLKLFTQYCCWWVVHLVDVDMAFKGFFKAIKKEVQKEVNNQLEKHTGIRLDDGGDPEHVRRQDVSMVEGVLGLLGGGGGGGGGGLQGLINAIQGAGGVLPGNIQKLLPGILKVAEIIGHGMGDDTPRNQQKADGSYIDDFIKTVVGGRKIHGGSSGKKVMPLDNRYGERGSGFRSRGYETVQDFEKIKEKCLAEGVLFEDDEFPAEDSTIFFSRSARRPFQWRRPHEIVGDPQFFVEGASRFDVKQGELGDCWLLAAVANLTMNETLFHQVVPEDNSFENGYCGVFHFRFWQYGRWVDVVVDDRLPTYGGKLVFMHSEDSNEFWSALLEKAYAKLHGSYEALKGGTTCEALEDFTGGVTEMYEVENGPPNLYKIIAKAYERSSFMGCSIEPDPNVVEAETPMGLIRGHAYSITDVKLVDIETPRVSGKIPLLRIRNPWGNEAEWKGAWSDGSAEWQFIQDEAKEDLGLTFDADGEFWMSFKDFQRHFQRVEICNLSPDSLEEDELEETGKKKWEMSVHEGAWIRGATAGGCRNYLETFAFNPQYIINLEDADEDDEDAKCTVIIALMQKNRRAQRKLGVECLTIGFAIYHLSDPESMPKPLPMKFFKFNASVARSPTFINLREVSCRFKLPPGTYCIVPSTFEPNEEGEFILRVFSETKNHMIENDGDVGIGEVDDRVKEDEPQEDENTKRIQEFFRTVAGEDMEIDWSELKEVLDLALKRDMEDYEHTPKSKSCMYNLVCGHPKTPPKEEFAFEGFSKDVCRSMVALMDVDRTGKLGLDEFVQLWKSVRTWKNVFKMFDRDNSGQLSSFELRQALTSAGYQVNNHVLQSLVLRYGDKEGQITFDDFIMCAVKLKAMIEIFKERDVDSTNEATFTMEDWVEKTLYS</sequence>
<dbReference type="Pfam" id="PF00648">
    <property type="entry name" value="Peptidase_C2"/>
    <property type="match status" value="1"/>
</dbReference>
<dbReference type="Pfam" id="PF13833">
    <property type="entry name" value="EF-hand_8"/>
    <property type="match status" value="1"/>
</dbReference>
<dbReference type="Pfam" id="PF01067">
    <property type="entry name" value="Calpain_III"/>
    <property type="match status" value="1"/>
</dbReference>
<dbReference type="SMART" id="SM00720">
    <property type="entry name" value="calpain_III"/>
    <property type="match status" value="1"/>
</dbReference>
<feature type="active site" evidence="5 6">
    <location>
        <position position="268"/>
    </location>
</feature>
<dbReference type="InterPro" id="IPR002048">
    <property type="entry name" value="EF_hand_dom"/>
</dbReference>
<proteinExistence type="inferred from homology"/>
<dbReference type="InterPro" id="IPR022683">
    <property type="entry name" value="Calpain_III"/>
</dbReference>
<dbReference type="InterPro" id="IPR022682">
    <property type="entry name" value="Calpain_domain_III"/>
</dbReference>
<comment type="caution">
    <text evidence="9">The sequence shown here is derived from an EMBL/GenBank/DDBJ whole genome shotgun (WGS) entry which is preliminary data.</text>
</comment>
<dbReference type="Proteomes" id="UP000708208">
    <property type="component" value="Unassembled WGS sequence"/>
</dbReference>
<dbReference type="FunFam" id="2.60.120.380:FF:000002">
    <property type="entry name" value="calpain-3 isoform X1"/>
    <property type="match status" value="1"/>
</dbReference>
<dbReference type="Pfam" id="PF13405">
    <property type="entry name" value="EF-hand_6"/>
    <property type="match status" value="1"/>
</dbReference>
<evidence type="ECO:0000313" key="9">
    <source>
        <dbReference type="EMBL" id="CAG7722886.1"/>
    </source>
</evidence>
<dbReference type="CDD" id="cd00214">
    <property type="entry name" value="Calpain_III"/>
    <property type="match status" value="1"/>
</dbReference>
<dbReference type="PROSITE" id="PS00018">
    <property type="entry name" value="EF_HAND_1"/>
    <property type="match status" value="1"/>
</dbReference>
<dbReference type="GO" id="GO:0005509">
    <property type="term" value="F:calcium ion binding"/>
    <property type="evidence" value="ECO:0007669"/>
    <property type="project" value="InterPro"/>
</dbReference>
<evidence type="ECO:0000313" key="10">
    <source>
        <dbReference type="Proteomes" id="UP000708208"/>
    </source>
</evidence>
<evidence type="ECO:0000256" key="1">
    <source>
        <dbReference type="ARBA" id="ARBA00007623"/>
    </source>
</evidence>
<dbReference type="GO" id="GO:0005737">
    <property type="term" value="C:cytoplasm"/>
    <property type="evidence" value="ECO:0007669"/>
    <property type="project" value="TreeGrafter"/>
</dbReference>
<evidence type="ECO:0000256" key="6">
    <source>
        <dbReference type="PROSITE-ProRule" id="PRU00239"/>
    </source>
</evidence>
<dbReference type="PROSITE" id="PS50203">
    <property type="entry name" value="CALPAIN_CAT"/>
    <property type="match status" value="1"/>
</dbReference>
<dbReference type="InterPro" id="IPR001300">
    <property type="entry name" value="Peptidase_C2_calpain_cat"/>
</dbReference>
<dbReference type="EMBL" id="CAJVCH010093477">
    <property type="protein sequence ID" value="CAG7722886.1"/>
    <property type="molecule type" value="Genomic_DNA"/>
</dbReference>
<organism evidence="9 10">
    <name type="scientific">Allacma fusca</name>
    <dbReference type="NCBI Taxonomy" id="39272"/>
    <lineage>
        <taxon>Eukaryota</taxon>
        <taxon>Metazoa</taxon>
        <taxon>Ecdysozoa</taxon>
        <taxon>Arthropoda</taxon>
        <taxon>Hexapoda</taxon>
        <taxon>Collembola</taxon>
        <taxon>Symphypleona</taxon>
        <taxon>Sminthuridae</taxon>
        <taxon>Allacma</taxon>
    </lineage>
</organism>
<reference evidence="9" key="1">
    <citation type="submission" date="2021-06" db="EMBL/GenBank/DDBJ databases">
        <authorList>
            <person name="Hodson N. C."/>
            <person name="Mongue J. A."/>
            <person name="Jaron S. K."/>
        </authorList>
    </citation>
    <scope>NUCLEOTIDE SEQUENCE</scope>
</reference>
<dbReference type="SMART" id="SM00230">
    <property type="entry name" value="CysPc"/>
    <property type="match status" value="1"/>
</dbReference>
<gene>
    <name evidence="9" type="ORF">AFUS01_LOCUS11996</name>
</gene>
<dbReference type="InterPro" id="IPR018247">
    <property type="entry name" value="EF_Hand_1_Ca_BS"/>
</dbReference>
<keyword evidence="2 6" id="KW-0645">Protease</keyword>
<dbReference type="CDD" id="cd16196">
    <property type="entry name" value="EFh_PEF_CalpA_B"/>
    <property type="match status" value="1"/>
</dbReference>
<evidence type="ECO:0000256" key="3">
    <source>
        <dbReference type="ARBA" id="ARBA00022801"/>
    </source>
</evidence>
<name>A0A8J2JRJ3_9HEXA</name>
<keyword evidence="4 6" id="KW-0788">Thiol protease</keyword>
<dbReference type="PROSITE" id="PS00139">
    <property type="entry name" value="THIOL_PROTEASE_CYS"/>
    <property type="match status" value="1"/>
</dbReference>
<dbReference type="GO" id="GO:0004198">
    <property type="term" value="F:calcium-dependent cysteine-type endopeptidase activity"/>
    <property type="evidence" value="ECO:0007669"/>
    <property type="project" value="InterPro"/>
</dbReference>
<accession>A0A8J2JRJ3</accession>
<dbReference type="PROSITE" id="PS50222">
    <property type="entry name" value="EF_HAND_2"/>
    <property type="match status" value="1"/>
</dbReference>
<dbReference type="InterPro" id="IPR022684">
    <property type="entry name" value="Calpain_cysteine_protease"/>
</dbReference>
<dbReference type="OrthoDB" id="424753at2759"/>
<evidence type="ECO:0000256" key="2">
    <source>
        <dbReference type="ARBA" id="ARBA00022670"/>
    </source>
</evidence>